<accession>A0A8X7Y1M6</accession>
<evidence type="ECO:0000313" key="3">
    <source>
        <dbReference type="Proteomes" id="UP000886885"/>
    </source>
</evidence>
<dbReference type="OrthoDB" id="1629624at2759"/>
<sequence>MKSLSLSALTSSLLLMMVLNTISCGASISLPKVDGDVPLYSSIADSYMDLEFMMDSKINRILTGSNLKYPTIDAKQREKVPLSCGPGVPYDKCLAMRMGRPCVAYHRACTR</sequence>
<keyword evidence="1" id="KW-0732">Signal</keyword>
<dbReference type="Proteomes" id="UP000886885">
    <property type="component" value="Chromosome 17D"/>
</dbReference>
<dbReference type="EMBL" id="JAAWWB010000034">
    <property type="protein sequence ID" value="KAG6741840.1"/>
    <property type="molecule type" value="Genomic_DNA"/>
</dbReference>
<protein>
    <submittedName>
        <fullName evidence="2">Uncharacterized protein</fullName>
    </submittedName>
</protein>
<organism evidence="2 3">
    <name type="scientific">Populus tomentosa</name>
    <name type="common">Chinese white poplar</name>
    <dbReference type="NCBI Taxonomy" id="118781"/>
    <lineage>
        <taxon>Eukaryota</taxon>
        <taxon>Viridiplantae</taxon>
        <taxon>Streptophyta</taxon>
        <taxon>Embryophyta</taxon>
        <taxon>Tracheophyta</taxon>
        <taxon>Spermatophyta</taxon>
        <taxon>Magnoliopsida</taxon>
        <taxon>eudicotyledons</taxon>
        <taxon>Gunneridae</taxon>
        <taxon>Pentapetalae</taxon>
        <taxon>rosids</taxon>
        <taxon>fabids</taxon>
        <taxon>Malpighiales</taxon>
        <taxon>Salicaceae</taxon>
        <taxon>Saliceae</taxon>
        <taxon>Populus</taxon>
    </lineage>
</organism>
<feature type="chain" id="PRO_5036467231" evidence="1">
    <location>
        <begin position="26"/>
        <end position="111"/>
    </location>
</feature>
<comment type="caution">
    <text evidence="2">The sequence shown here is derived from an EMBL/GenBank/DDBJ whole genome shotgun (WGS) entry which is preliminary data.</text>
</comment>
<feature type="signal peptide" evidence="1">
    <location>
        <begin position="1"/>
        <end position="25"/>
    </location>
</feature>
<keyword evidence="3" id="KW-1185">Reference proteome</keyword>
<dbReference type="AlphaFoldDB" id="A0A8X7Y1M6"/>
<gene>
    <name evidence="2" type="ORF">POTOM_055119</name>
</gene>
<reference evidence="2" key="1">
    <citation type="journal article" date="2020" name="bioRxiv">
        <title>Hybrid origin of Populus tomentosa Carr. identified through genome sequencing and phylogenomic analysis.</title>
        <authorList>
            <person name="An X."/>
            <person name="Gao K."/>
            <person name="Chen Z."/>
            <person name="Li J."/>
            <person name="Yang X."/>
            <person name="Yang X."/>
            <person name="Zhou J."/>
            <person name="Guo T."/>
            <person name="Zhao T."/>
            <person name="Huang S."/>
            <person name="Miao D."/>
            <person name="Khan W.U."/>
            <person name="Rao P."/>
            <person name="Ye M."/>
            <person name="Lei B."/>
            <person name="Liao W."/>
            <person name="Wang J."/>
            <person name="Ji L."/>
            <person name="Li Y."/>
            <person name="Guo B."/>
            <person name="Mustafa N.S."/>
            <person name="Li S."/>
            <person name="Yun Q."/>
            <person name="Keller S.R."/>
            <person name="Mao J."/>
            <person name="Zhang R."/>
            <person name="Strauss S.H."/>
        </authorList>
    </citation>
    <scope>NUCLEOTIDE SEQUENCE</scope>
    <source>
        <strain evidence="2">GM15</strain>
        <tissue evidence="2">Leaf</tissue>
    </source>
</reference>
<evidence type="ECO:0000256" key="1">
    <source>
        <dbReference type="SAM" id="SignalP"/>
    </source>
</evidence>
<proteinExistence type="predicted"/>
<name>A0A8X7Y1M6_POPTO</name>
<evidence type="ECO:0000313" key="2">
    <source>
        <dbReference type="EMBL" id="KAG6741840.1"/>
    </source>
</evidence>